<dbReference type="AlphaFoldDB" id="A0A9P1C917"/>
<accession>A0A9P1C917</accession>
<evidence type="ECO:0000313" key="6">
    <source>
        <dbReference type="Proteomes" id="UP001152797"/>
    </source>
</evidence>
<dbReference type="GO" id="GO:0046922">
    <property type="term" value="F:peptide-O-fucosyltransferase activity"/>
    <property type="evidence" value="ECO:0007669"/>
    <property type="project" value="InterPro"/>
</dbReference>
<organism evidence="4">
    <name type="scientific">Cladocopium goreaui</name>
    <dbReference type="NCBI Taxonomy" id="2562237"/>
    <lineage>
        <taxon>Eukaryota</taxon>
        <taxon>Sar</taxon>
        <taxon>Alveolata</taxon>
        <taxon>Dinophyceae</taxon>
        <taxon>Suessiales</taxon>
        <taxon>Symbiodiniaceae</taxon>
        <taxon>Cladocopium</taxon>
    </lineage>
</organism>
<evidence type="ECO:0000313" key="5">
    <source>
        <dbReference type="EMBL" id="CAL4774493.1"/>
    </source>
</evidence>
<dbReference type="EMBL" id="CAMXCT010001141">
    <property type="protein sequence ID" value="CAI3987181.1"/>
    <property type="molecule type" value="Genomic_DNA"/>
</dbReference>
<name>A0A9P1C917_9DINO</name>
<dbReference type="Proteomes" id="UP001152797">
    <property type="component" value="Unassembled WGS sequence"/>
</dbReference>
<gene>
    <name evidence="4" type="ORF">C1SCF055_LOCUS14473</name>
</gene>
<reference evidence="5 6" key="2">
    <citation type="submission" date="2024-05" db="EMBL/GenBank/DDBJ databases">
        <authorList>
            <person name="Chen Y."/>
            <person name="Shah S."/>
            <person name="Dougan E. K."/>
            <person name="Thang M."/>
            <person name="Chan C."/>
        </authorList>
    </citation>
    <scope>NUCLEOTIDE SEQUENCE [LARGE SCALE GENOMIC DNA]</scope>
</reference>
<keyword evidence="6" id="KW-1185">Reference proteome</keyword>
<evidence type="ECO:0000256" key="3">
    <source>
        <dbReference type="ARBA" id="ARBA00023277"/>
    </source>
</evidence>
<dbReference type="GO" id="GO:0005783">
    <property type="term" value="C:endoplasmic reticulum"/>
    <property type="evidence" value="ECO:0007669"/>
    <property type="project" value="UniProtKB-SubCell"/>
</dbReference>
<keyword evidence="2" id="KW-0294">Fucose metabolism</keyword>
<dbReference type="PANTHER" id="PTHR13398:SF0">
    <property type="entry name" value="GDP-FUCOSE PROTEIN O-FUCOSYLTRANSFERASE 2"/>
    <property type="match status" value="1"/>
</dbReference>
<evidence type="ECO:0000256" key="1">
    <source>
        <dbReference type="ARBA" id="ARBA00022679"/>
    </source>
</evidence>
<dbReference type="Gene3D" id="3.40.50.11340">
    <property type="match status" value="1"/>
</dbReference>
<comment type="caution">
    <text evidence="4">The sequence shown here is derived from an EMBL/GenBank/DDBJ whole genome shotgun (WGS) entry which is preliminary data.</text>
</comment>
<dbReference type="GO" id="GO:0006004">
    <property type="term" value="P:fucose metabolic process"/>
    <property type="evidence" value="ECO:0007669"/>
    <property type="project" value="UniProtKB-KW"/>
</dbReference>
<dbReference type="InterPro" id="IPR045130">
    <property type="entry name" value="OFUT2-like"/>
</dbReference>
<keyword evidence="3" id="KW-0119">Carbohydrate metabolism</keyword>
<sequence length="495" mass="55889">MRVIPAVALLTRHAVAGRPTVWRAAEEVDTLPVGAQVTLTGDELISGNRGIAFRQKRAFHIEEVREDDLPSFLFRRTPVYSAAASAHEFVLTEQTCQTGRFLLHDPRVGLFHNQRISYETALDMASALGRILVLPGFFKFPHPEAYDGLQWVPFRDLFDVSSVRSCYGRVVELEELLEVCGSEVLDQHITVPFETLWMRSKSKAPWINGTRPEMRWAWPPNRPYRPRAPREAAGVQVFSSKTSEKETKLKLEERLGHMLAAFLKEGVAEAQTIRTHGLIARNVTQGDVATCFMPSNSTMDLARSVAASLGLLPVAEKNETPKVLGIHLRLFKPSTQTSGGYMLVEHQELTESLCNFEPEVFFFIASWALARSFLGFWPSKTWMATNEADERRLIQYMSGFPGPRANPYRPHHYDQAVSVEECTMALQSVLVDAIICSWADYFIGNVCSTMSQYIQQLRLRWGKPFATNLLVGGIQHAEMLQWAREEVENGWSSRG</sequence>
<dbReference type="EMBL" id="CAMXCT030001141">
    <property type="protein sequence ID" value="CAL4774493.1"/>
    <property type="molecule type" value="Genomic_DNA"/>
</dbReference>
<evidence type="ECO:0000256" key="2">
    <source>
        <dbReference type="ARBA" id="ARBA00023253"/>
    </source>
</evidence>
<dbReference type="Gene3D" id="3.40.50.11350">
    <property type="match status" value="1"/>
</dbReference>
<keyword evidence="1" id="KW-0808">Transferase</keyword>
<evidence type="ECO:0000313" key="4">
    <source>
        <dbReference type="EMBL" id="CAI3987181.1"/>
    </source>
</evidence>
<dbReference type="PANTHER" id="PTHR13398">
    <property type="entry name" value="GDP-FUCOSE PROTEIN O-FUCOSYLTRANSFERASE 2"/>
    <property type="match status" value="1"/>
</dbReference>
<dbReference type="OrthoDB" id="410013at2759"/>
<proteinExistence type="predicted"/>
<protein>
    <submittedName>
        <fullName evidence="5">GDP-fucose protein O-fucosyltransferase 1</fullName>
    </submittedName>
</protein>
<reference evidence="4" key="1">
    <citation type="submission" date="2022-10" db="EMBL/GenBank/DDBJ databases">
        <authorList>
            <person name="Chen Y."/>
            <person name="Dougan E. K."/>
            <person name="Chan C."/>
            <person name="Rhodes N."/>
            <person name="Thang M."/>
        </authorList>
    </citation>
    <scope>NUCLEOTIDE SEQUENCE</scope>
</reference>
<dbReference type="EMBL" id="CAMXCT020001141">
    <property type="protein sequence ID" value="CAL1140556.1"/>
    <property type="molecule type" value="Genomic_DNA"/>
</dbReference>